<dbReference type="Proteomes" id="UP000263014">
    <property type="component" value="Unassembled WGS sequence"/>
</dbReference>
<accession>A0A374P123</accession>
<dbReference type="RefSeq" id="WP_117631383.1">
    <property type="nucleotide sequence ID" value="NZ_QSON01000014.1"/>
</dbReference>
<dbReference type="GO" id="GO:0005975">
    <property type="term" value="P:carbohydrate metabolic process"/>
    <property type="evidence" value="ECO:0007669"/>
    <property type="project" value="InterPro"/>
</dbReference>
<evidence type="ECO:0000259" key="1">
    <source>
        <dbReference type="Pfam" id="PF22422"/>
    </source>
</evidence>
<organism evidence="2 3">
    <name type="scientific">Hungatella hathewayi</name>
    <dbReference type="NCBI Taxonomy" id="154046"/>
    <lineage>
        <taxon>Bacteria</taxon>
        <taxon>Bacillati</taxon>
        <taxon>Bacillota</taxon>
        <taxon>Clostridia</taxon>
        <taxon>Lachnospirales</taxon>
        <taxon>Lachnospiraceae</taxon>
        <taxon>Hungatella</taxon>
    </lineage>
</organism>
<dbReference type="EMBL" id="QSON01000014">
    <property type="protein sequence ID" value="RGI99190.1"/>
    <property type="molecule type" value="Genomic_DNA"/>
</dbReference>
<dbReference type="Gene3D" id="1.50.10.10">
    <property type="match status" value="1"/>
</dbReference>
<comment type="caution">
    <text evidence="2">The sequence shown here is derived from an EMBL/GenBank/DDBJ whole genome shotgun (WGS) entry which is preliminary data.</text>
</comment>
<dbReference type="InterPro" id="IPR008928">
    <property type="entry name" value="6-hairpin_glycosidase_sf"/>
</dbReference>
<feature type="domain" description="Mannosylglycerate hydrolase MGH1-like glycoside hydrolase" evidence="1">
    <location>
        <begin position="305"/>
        <end position="643"/>
    </location>
</feature>
<sequence length="719" mass="83402">MKYQYENLRYEGRALRTRSGKLLLGPAGRRLFVDYLDRVPGFSGRIDFIHKVNLTEAFHMETVPEICFDGAESVWYPSHLHMAYETDLIRFQEEKFVTEDDMAVSCQTWENRGNENLTLCLAVNPEQCEAVYGEVKISEEDGSGYVAEEIEITTPVTPHGYRVFCLVRAAGITPGRPLILTPGERVSFTVCAAFGNAETERPEDVRKRLMCYFAGNKQLTGNIYLERQIEEYSHFYDTVPEFECSDAVLNKTWEYRWYILKNSWAEPNYENIHHGVMYEGRSHKMGKTPFRCEGWEFTRLIPLSTPLHIMDLRWKNDTAMVMEMIQSLLDSQEENGEDDLFRVLAVDEIGPAYSNFAAWAIYQFYLLHGETRPDGRLTDSLERYIEAHDRLYGAEEDGLQIERIHQRTGKEYQPSYWYFSGYPADYKNPDTYTWLKRVDRSVYHYLNIKGLAGLYRLRGEEAKANLLEEKAEKLCCEINKKMWDEETSFYYDLHYLTDEKALVKNIVGFYPLWAGMEGAGKEGIFTSLYRKDEFGQEAGLPSVSADCPAYAPAGGWMGQYIKGRDGCVWCGPSWPYTTGIILDMLGKQSKKRNHLLDRLFKDQLHLYALQHFRDQDIRRPCLVEHYNPETGEPLSDEIDYNHSFFIQLIMEHVLGIGVSEHEITIDPVDIGLTYFKGGPVSVRGHELIVEYRKNEYFRVEFDSRSVAEKEKLERVLIPL</sequence>
<dbReference type="InterPro" id="IPR012341">
    <property type="entry name" value="6hp_glycosidase-like_sf"/>
</dbReference>
<name>A0A374P123_9FIRM</name>
<reference evidence="2 3" key="1">
    <citation type="submission" date="2018-08" db="EMBL/GenBank/DDBJ databases">
        <title>A genome reference for cultivated species of the human gut microbiota.</title>
        <authorList>
            <person name="Zou Y."/>
            <person name="Xue W."/>
            <person name="Luo G."/>
        </authorList>
    </citation>
    <scope>NUCLEOTIDE SEQUENCE [LARGE SCALE GENOMIC DNA]</scope>
    <source>
        <strain evidence="2 3">TM09-12</strain>
    </source>
</reference>
<proteinExistence type="predicted"/>
<dbReference type="SUPFAM" id="SSF48208">
    <property type="entry name" value="Six-hairpin glycosidases"/>
    <property type="match status" value="1"/>
</dbReference>
<gene>
    <name evidence="2" type="ORF">DXD79_24345</name>
</gene>
<protein>
    <recommendedName>
        <fullName evidence="1">Mannosylglycerate hydrolase MGH1-like glycoside hydrolase domain-containing protein</fullName>
    </recommendedName>
</protein>
<dbReference type="InterPro" id="IPR054491">
    <property type="entry name" value="MGH1-like_GH"/>
</dbReference>
<evidence type="ECO:0000313" key="3">
    <source>
        <dbReference type="Proteomes" id="UP000263014"/>
    </source>
</evidence>
<dbReference type="Pfam" id="PF22422">
    <property type="entry name" value="MGH1-like_GH"/>
    <property type="match status" value="1"/>
</dbReference>
<dbReference type="AlphaFoldDB" id="A0A374P123"/>
<evidence type="ECO:0000313" key="2">
    <source>
        <dbReference type="EMBL" id="RGI99190.1"/>
    </source>
</evidence>